<gene>
    <name evidence="1" type="ORF">S03H2_11183</name>
</gene>
<reference evidence="1" key="1">
    <citation type="journal article" date="2014" name="Front. Microbiol.">
        <title>High frequency of phylogenetically diverse reductive dehalogenase-homologous genes in deep subseafloor sedimentary metagenomes.</title>
        <authorList>
            <person name="Kawai M."/>
            <person name="Futagami T."/>
            <person name="Toyoda A."/>
            <person name="Takaki Y."/>
            <person name="Nishi S."/>
            <person name="Hori S."/>
            <person name="Arai W."/>
            <person name="Tsubouchi T."/>
            <person name="Morono Y."/>
            <person name="Uchiyama I."/>
            <person name="Ito T."/>
            <person name="Fujiyama A."/>
            <person name="Inagaki F."/>
            <person name="Takami H."/>
        </authorList>
    </citation>
    <scope>NUCLEOTIDE SEQUENCE</scope>
    <source>
        <strain evidence="1">Expedition CK06-06</strain>
    </source>
</reference>
<sequence>MDNSVVLSVGDSFHLRRGKDRITYAGMPSEDVFSIVQRKREALPYGWSGQAWNLFFPRNQSTIRIDGINIMVENVTKEEIRLRV</sequence>
<proteinExistence type="predicted"/>
<dbReference type="AlphaFoldDB" id="X1GFH3"/>
<protein>
    <submittedName>
        <fullName evidence="1">Uncharacterized protein</fullName>
    </submittedName>
</protein>
<comment type="caution">
    <text evidence="1">The sequence shown here is derived from an EMBL/GenBank/DDBJ whole genome shotgun (WGS) entry which is preliminary data.</text>
</comment>
<evidence type="ECO:0000313" key="1">
    <source>
        <dbReference type="EMBL" id="GAH40364.1"/>
    </source>
</evidence>
<organism evidence="1">
    <name type="scientific">marine sediment metagenome</name>
    <dbReference type="NCBI Taxonomy" id="412755"/>
    <lineage>
        <taxon>unclassified sequences</taxon>
        <taxon>metagenomes</taxon>
        <taxon>ecological metagenomes</taxon>
    </lineage>
</organism>
<dbReference type="EMBL" id="BARU01005715">
    <property type="protein sequence ID" value="GAH40364.1"/>
    <property type="molecule type" value="Genomic_DNA"/>
</dbReference>
<feature type="non-terminal residue" evidence="1">
    <location>
        <position position="84"/>
    </location>
</feature>
<name>X1GFH3_9ZZZZ</name>
<accession>X1GFH3</accession>